<accession>A0A194W259</accession>
<feature type="compositionally biased region" description="Low complexity" evidence="1">
    <location>
        <begin position="8"/>
        <end position="19"/>
    </location>
</feature>
<feature type="region of interest" description="Disordered" evidence="1">
    <location>
        <begin position="66"/>
        <end position="190"/>
    </location>
</feature>
<protein>
    <submittedName>
        <fullName evidence="2">Uncharacterized protein</fullName>
    </submittedName>
</protein>
<organism evidence="2 3">
    <name type="scientific">Cytospora mali</name>
    <name type="common">Apple Valsa canker fungus</name>
    <name type="synonym">Valsa mali</name>
    <dbReference type="NCBI Taxonomy" id="578113"/>
    <lineage>
        <taxon>Eukaryota</taxon>
        <taxon>Fungi</taxon>
        <taxon>Dikarya</taxon>
        <taxon>Ascomycota</taxon>
        <taxon>Pezizomycotina</taxon>
        <taxon>Sordariomycetes</taxon>
        <taxon>Sordariomycetidae</taxon>
        <taxon>Diaporthales</taxon>
        <taxon>Cytosporaceae</taxon>
        <taxon>Cytospora</taxon>
    </lineage>
</organism>
<dbReference type="OrthoDB" id="10627465at2759"/>
<feature type="compositionally biased region" description="Polar residues" evidence="1">
    <location>
        <begin position="116"/>
        <end position="133"/>
    </location>
</feature>
<feature type="compositionally biased region" description="Polar residues" evidence="1">
    <location>
        <begin position="143"/>
        <end position="169"/>
    </location>
</feature>
<feature type="compositionally biased region" description="Polar residues" evidence="1">
    <location>
        <begin position="82"/>
        <end position="101"/>
    </location>
</feature>
<evidence type="ECO:0000256" key="1">
    <source>
        <dbReference type="SAM" id="MobiDB-lite"/>
    </source>
</evidence>
<feature type="region of interest" description="Disordered" evidence="1">
    <location>
        <begin position="1"/>
        <end position="28"/>
    </location>
</feature>
<name>A0A194W259_CYTMA</name>
<dbReference type="Proteomes" id="UP000078559">
    <property type="component" value="Chromosome 6"/>
</dbReference>
<dbReference type="EMBL" id="CM003103">
    <property type="protein sequence ID" value="KUI70120.1"/>
    <property type="molecule type" value="Genomic_DNA"/>
</dbReference>
<reference evidence="2" key="1">
    <citation type="submission" date="2014-12" db="EMBL/GenBank/DDBJ databases">
        <title>Genome Sequence of Valsa Canker Pathogens Uncovers a Specific Adaption of Colonization on Woody Bark.</title>
        <authorList>
            <person name="Yin Z."/>
            <person name="Liu H."/>
            <person name="Gao X."/>
            <person name="Li Z."/>
            <person name="Song N."/>
            <person name="Ke X."/>
            <person name="Dai Q."/>
            <person name="Wu Y."/>
            <person name="Sun Y."/>
            <person name="Xu J.-R."/>
            <person name="Kang Z.K."/>
            <person name="Wang L."/>
            <person name="Huang L."/>
        </authorList>
    </citation>
    <scope>NUCLEOTIDE SEQUENCE [LARGE SCALE GENOMIC DNA]</scope>
    <source>
        <strain evidence="2">03-8</strain>
    </source>
</reference>
<keyword evidence="3" id="KW-1185">Reference proteome</keyword>
<dbReference type="AlphaFoldDB" id="A0A194W259"/>
<gene>
    <name evidence="2" type="ORF">VM1G_06285</name>
</gene>
<evidence type="ECO:0000313" key="2">
    <source>
        <dbReference type="EMBL" id="KUI70120.1"/>
    </source>
</evidence>
<proteinExistence type="predicted"/>
<evidence type="ECO:0000313" key="3">
    <source>
        <dbReference type="Proteomes" id="UP000078559"/>
    </source>
</evidence>
<sequence length="301" mass="32382">MAFPEKPSQNSGNSRNGNQHPSANVPYAEARFIAAATQPKPSTARNSTPSHITNLLETMKQYPINHSPPQVASGVVPKPMVTNPQAQLPTTAIKRTNNSVRSAAEGPGTKRRKGSASKSTRVNGRIGQKSSGALPTHHESMPQGVSSAAANRNNMRTSNQGSGNQQTSAAKVPQMNDDPQLRLQPAGTNPVNATTNADSTAQHPSVKCTKQNVTEPTHFSPASASTCPQLSIESGLEKMIKLSDAIKHKTIPRTEALGMMDKVRSLVEHSIHHWHHVLSQKEDEDLTALRMVHSITPVTYD</sequence>
<dbReference type="SMR" id="A0A194W259"/>